<feature type="domain" description="Jacalin-type lectin" evidence="1">
    <location>
        <begin position="65"/>
        <end position="180"/>
    </location>
</feature>
<dbReference type="OMA" id="CLPSHCA"/>
<evidence type="ECO:0000259" key="1">
    <source>
        <dbReference type="Pfam" id="PF01419"/>
    </source>
</evidence>
<dbReference type="Proteomes" id="UP000184267">
    <property type="component" value="Unassembled WGS sequence"/>
</dbReference>
<name>A0A1M2W002_TRAPU</name>
<accession>A0A1M2W002</accession>
<gene>
    <name evidence="2" type="ORF">TRAPUB_10327</name>
</gene>
<dbReference type="Gene3D" id="2.100.10.30">
    <property type="entry name" value="Jacalin-like lectin domain"/>
    <property type="match status" value="1"/>
</dbReference>
<sequence>MQSYVTTTSVGGRDGYIFQDVYIRSADGELASVQSLLYSALEDWHSESLGNIVIDDHKKDQLDLNRPIKRIAVSNGWIVDGIAITYNLANGKNETLHHGSQFKNADIIDFDPNEILATVFGRAGRQSFYEREMVNNIGFVIFDTVKGTTRTVGPYGNVNGATEGKPFLCSDVIAFGGFAENTDTLGLSGLFFYKDVGKR</sequence>
<dbReference type="Pfam" id="PF01419">
    <property type="entry name" value="Jacalin"/>
    <property type="match status" value="1"/>
</dbReference>
<dbReference type="EMBL" id="MNAD01000425">
    <property type="protein sequence ID" value="OJT13123.1"/>
    <property type="molecule type" value="Genomic_DNA"/>
</dbReference>
<evidence type="ECO:0000313" key="3">
    <source>
        <dbReference type="Proteomes" id="UP000184267"/>
    </source>
</evidence>
<reference evidence="2 3" key="1">
    <citation type="submission" date="2016-10" db="EMBL/GenBank/DDBJ databases">
        <title>Genome sequence of the basidiomycete white-rot fungus Trametes pubescens.</title>
        <authorList>
            <person name="Makela M.R."/>
            <person name="Granchi Z."/>
            <person name="Peng M."/>
            <person name="De Vries R.P."/>
            <person name="Grigoriev I."/>
            <person name="Riley R."/>
            <person name="Hilden K."/>
        </authorList>
    </citation>
    <scope>NUCLEOTIDE SEQUENCE [LARGE SCALE GENOMIC DNA]</scope>
    <source>
        <strain evidence="2 3">FBCC735</strain>
    </source>
</reference>
<comment type="caution">
    <text evidence="2">The sequence shown here is derived from an EMBL/GenBank/DDBJ whole genome shotgun (WGS) entry which is preliminary data.</text>
</comment>
<evidence type="ECO:0000313" key="2">
    <source>
        <dbReference type="EMBL" id="OJT13123.1"/>
    </source>
</evidence>
<dbReference type="OrthoDB" id="3353688at2759"/>
<dbReference type="InterPro" id="IPR001229">
    <property type="entry name" value="Jacalin-like_lectin_dom"/>
</dbReference>
<organism evidence="2 3">
    <name type="scientific">Trametes pubescens</name>
    <name type="common">White-rot fungus</name>
    <dbReference type="NCBI Taxonomy" id="154538"/>
    <lineage>
        <taxon>Eukaryota</taxon>
        <taxon>Fungi</taxon>
        <taxon>Dikarya</taxon>
        <taxon>Basidiomycota</taxon>
        <taxon>Agaricomycotina</taxon>
        <taxon>Agaricomycetes</taxon>
        <taxon>Polyporales</taxon>
        <taxon>Polyporaceae</taxon>
        <taxon>Trametes</taxon>
    </lineage>
</organism>
<dbReference type="InterPro" id="IPR036404">
    <property type="entry name" value="Jacalin-like_lectin_dom_sf"/>
</dbReference>
<dbReference type="AlphaFoldDB" id="A0A1M2W002"/>
<protein>
    <recommendedName>
        <fullName evidence="1">Jacalin-type lectin domain-containing protein</fullName>
    </recommendedName>
</protein>
<proteinExistence type="predicted"/>
<dbReference type="SUPFAM" id="SSF51101">
    <property type="entry name" value="Mannose-binding lectins"/>
    <property type="match status" value="1"/>
</dbReference>
<keyword evidence="3" id="KW-1185">Reference proteome</keyword>